<reference evidence="1 2" key="1">
    <citation type="journal article" date="2016" name="Int. J. Syst. Evol. Microbiol.">
        <title>Tessaracoccus flavus sp. nov., isolated from the drainage system of a lindane-producing factory.</title>
        <authorList>
            <person name="Kumari R."/>
            <person name="Singh P."/>
            <person name="Schumann P."/>
            <person name="Lal R."/>
        </authorList>
    </citation>
    <scope>NUCLEOTIDE SEQUENCE [LARGE SCALE GENOMIC DNA]</scope>
    <source>
        <strain evidence="1 2">RP1T</strain>
    </source>
</reference>
<proteinExistence type="predicted"/>
<dbReference type="Gene3D" id="3.40.630.30">
    <property type="match status" value="1"/>
</dbReference>
<dbReference type="Proteomes" id="UP000188324">
    <property type="component" value="Chromosome"/>
</dbReference>
<keyword evidence="2" id="KW-1185">Reference proteome</keyword>
<dbReference type="GO" id="GO:0016747">
    <property type="term" value="F:acyltransferase activity, transferring groups other than amino-acyl groups"/>
    <property type="evidence" value="ECO:0007669"/>
    <property type="project" value="InterPro"/>
</dbReference>
<sequence length="195" mass="22013">MDTAYPIRTDRLLLRPLRTEDVDVIVAYRNHPAVSALQDWELPVTRDRVERQVAETWVDLEPGDSRNIGIEFDGELIGDVYVGLDEHNRPGEDGVAEIGFTLRPEYQGKGCATEAAAAVVDDLVSRLGCHRIVAQLSPQNDASKRVLERLGMRPESLAPKSYWWRGQWDDNLVYAMSADDWLDRGAQRRLPTDSP</sequence>
<dbReference type="AlphaFoldDB" id="A0A1Q2CF54"/>
<dbReference type="PANTHER" id="PTHR43792:SF1">
    <property type="entry name" value="N-ACETYLTRANSFERASE DOMAIN-CONTAINING PROTEIN"/>
    <property type="match status" value="1"/>
</dbReference>
<accession>A0A1Q2CF54</accession>
<dbReference type="InterPro" id="IPR000182">
    <property type="entry name" value="GNAT_dom"/>
</dbReference>
<dbReference type="RefSeq" id="WP_162274518.1">
    <property type="nucleotide sequence ID" value="NZ_CP019605.1"/>
</dbReference>
<gene>
    <name evidence="1" type="ORF">RPIT_07955</name>
</gene>
<dbReference type="InterPro" id="IPR016181">
    <property type="entry name" value="Acyl_CoA_acyltransferase"/>
</dbReference>
<dbReference type="PANTHER" id="PTHR43792">
    <property type="entry name" value="GNAT FAMILY, PUTATIVE (AFU_ORTHOLOGUE AFUA_3G00765)-RELATED-RELATED"/>
    <property type="match status" value="1"/>
</dbReference>
<dbReference type="InterPro" id="IPR051531">
    <property type="entry name" value="N-acetyltransferase"/>
</dbReference>
<dbReference type="EMBL" id="CP019605">
    <property type="protein sequence ID" value="AQP44746.1"/>
    <property type="molecule type" value="Genomic_DNA"/>
</dbReference>
<evidence type="ECO:0000313" key="2">
    <source>
        <dbReference type="Proteomes" id="UP000188324"/>
    </source>
</evidence>
<dbReference type="STRING" id="1610493.RPIT_07955"/>
<dbReference type="PROSITE" id="PS51186">
    <property type="entry name" value="GNAT"/>
    <property type="match status" value="1"/>
</dbReference>
<protein>
    <submittedName>
        <fullName evidence="1">Uncharacterized protein</fullName>
    </submittedName>
</protein>
<dbReference type="CDD" id="cd04301">
    <property type="entry name" value="NAT_SF"/>
    <property type="match status" value="1"/>
</dbReference>
<dbReference type="KEGG" id="tfl:RPIT_07955"/>
<evidence type="ECO:0000313" key="1">
    <source>
        <dbReference type="EMBL" id="AQP44746.1"/>
    </source>
</evidence>
<dbReference type="Pfam" id="PF13302">
    <property type="entry name" value="Acetyltransf_3"/>
    <property type="match status" value="1"/>
</dbReference>
<name>A0A1Q2CF54_9ACTN</name>
<dbReference type="SUPFAM" id="SSF55729">
    <property type="entry name" value="Acyl-CoA N-acyltransferases (Nat)"/>
    <property type="match status" value="1"/>
</dbReference>
<organism evidence="1 2">
    <name type="scientific">Tessaracoccus flavus</name>
    <dbReference type="NCBI Taxonomy" id="1610493"/>
    <lineage>
        <taxon>Bacteria</taxon>
        <taxon>Bacillati</taxon>
        <taxon>Actinomycetota</taxon>
        <taxon>Actinomycetes</taxon>
        <taxon>Propionibacteriales</taxon>
        <taxon>Propionibacteriaceae</taxon>
        <taxon>Tessaracoccus</taxon>
    </lineage>
</organism>